<sequence>MRFRMSYDLSWSEKRLLVWNIPAVICGLIAAWCVFTSSLAWSLVWEWPLSVAITIMMISTILLLVDEEGDTPILDRLRIASTDPICTPLFVSISFACLWTVVTQGFAFWKIQTTVYPPLVSQITSLDSKFLHEPIWGDLCWWASDAFLNYPAYVALGFFALHLGRLGYRLYEFRR</sequence>
<keyword evidence="1" id="KW-0812">Transmembrane</keyword>
<keyword evidence="1" id="KW-1133">Transmembrane helix</keyword>
<reference evidence="2 3" key="1">
    <citation type="submission" date="2015-06" db="EMBL/GenBank/DDBJ databases">
        <title>Improved classification and identification of acetic acid bacteria using matrix-assisted laser desorption/ionization time-of-flight mass spectrometry; Gluconobacter nephelii and Gluconobacter uchimurae are later heterotypic synonyms of Gluconobacter japonicus and Gluconobacter oxydans, respectively.</title>
        <authorList>
            <person name="Li L."/>
            <person name="Cleenwerck I."/>
            <person name="De Vuyst L."/>
            <person name="Vandamme P."/>
        </authorList>
    </citation>
    <scope>NUCLEOTIDE SEQUENCE [LARGE SCALE GENOMIC DNA]</scope>
    <source>
        <strain evidence="2 3">LMG 1604</strain>
    </source>
</reference>
<organism evidence="2 3">
    <name type="scientific">Acetobacter malorum</name>
    <dbReference type="NCBI Taxonomy" id="178901"/>
    <lineage>
        <taxon>Bacteria</taxon>
        <taxon>Pseudomonadati</taxon>
        <taxon>Pseudomonadota</taxon>
        <taxon>Alphaproteobacteria</taxon>
        <taxon>Acetobacterales</taxon>
        <taxon>Acetobacteraceae</taxon>
        <taxon>Acetobacter</taxon>
    </lineage>
</organism>
<protein>
    <submittedName>
        <fullName evidence="2">Uncharacterized protein</fullName>
    </submittedName>
</protein>
<proteinExistence type="predicted"/>
<evidence type="ECO:0000313" key="2">
    <source>
        <dbReference type="EMBL" id="KXV79414.1"/>
    </source>
</evidence>
<keyword evidence="1" id="KW-0472">Membrane</keyword>
<dbReference type="Proteomes" id="UP000075538">
    <property type="component" value="Unassembled WGS sequence"/>
</dbReference>
<feature type="transmembrane region" description="Helical" evidence="1">
    <location>
        <begin position="85"/>
        <end position="109"/>
    </location>
</feature>
<name>A0A149VGU5_9PROT</name>
<dbReference type="AlphaFoldDB" id="A0A149VGU5"/>
<dbReference type="PATRIC" id="fig|178901.15.peg.2768"/>
<feature type="transmembrane region" description="Helical" evidence="1">
    <location>
        <begin position="47"/>
        <end position="65"/>
    </location>
</feature>
<dbReference type="EMBL" id="LHZZ01000301">
    <property type="protein sequence ID" value="KXV79414.1"/>
    <property type="molecule type" value="Genomic_DNA"/>
</dbReference>
<comment type="caution">
    <text evidence="2">The sequence shown here is derived from an EMBL/GenBank/DDBJ whole genome shotgun (WGS) entry which is preliminary data.</text>
</comment>
<gene>
    <name evidence="2" type="ORF">AD953_02290</name>
</gene>
<accession>A0A149VGU5</accession>
<evidence type="ECO:0000256" key="1">
    <source>
        <dbReference type="SAM" id="Phobius"/>
    </source>
</evidence>
<evidence type="ECO:0000313" key="3">
    <source>
        <dbReference type="Proteomes" id="UP000075538"/>
    </source>
</evidence>
<feature type="transmembrane region" description="Helical" evidence="1">
    <location>
        <begin position="21"/>
        <end position="41"/>
    </location>
</feature>
<feature type="transmembrane region" description="Helical" evidence="1">
    <location>
        <begin position="150"/>
        <end position="168"/>
    </location>
</feature>